<dbReference type="Proteomes" id="UP000518266">
    <property type="component" value="Unassembled WGS sequence"/>
</dbReference>
<comment type="caution">
    <text evidence="1">The sequence shown here is derived from an EMBL/GenBank/DDBJ whole genome shotgun (WGS) entry which is preliminary data.</text>
</comment>
<dbReference type="AlphaFoldDB" id="A0A7J5Y0E2"/>
<sequence>MKGGGERQGSHTEQSEGVLWFPLLETMMASQKLVKGLNDEHTFEVLKELTMKVLTCMSSFIPLPAIIQRILQDPVYGRGKLAEIQGLTGLFLKPPPVC</sequence>
<name>A0A7J5Y0E2_DISMA</name>
<dbReference type="OrthoDB" id="289913at2759"/>
<proteinExistence type="predicted"/>
<keyword evidence="2" id="KW-1185">Reference proteome</keyword>
<evidence type="ECO:0000313" key="1">
    <source>
        <dbReference type="EMBL" id="KAF3842523.1"/>
    </source>
</evidence>
<protein>
    <submittedName>
        <fullName evidence="1">Uncharacterized protein</fullName>
    </submittedName>
</protein>
<evidence type="ECO:0000313" key="2">
    <source>
        <dbReference type="Proteomes" id="UP000518266"/>
    </source>
</evidence>
<organism evidence="1 2">
    <name type="scientific">Dissostichus mawsoni</name>
    <name type="common">Antarctic cod</name>
    <dbReference type="NCBI Taxonomy" id="36200"/>
    <lineage>
        <taxon>Eukaryota</taxon>
        <taxon>Metazoa</taxon>
        <taxon>Chordata</taxon>
        <taxon>Craniata</taxon>
        <taxon>Vertebrata</taxon>
        <taxon>Euteleostomi</taxon>
        <taxon>Actinopterygii</taxon>
        <taxon>Neopterygii</taxon>
        <taxon>Teleostei</taxon>
        <taxon>Neoteleostei</taxon>
        <taxon>Acanthomorphata</taxon>
        <taxon>Eupercaria</taxon>
        <taxon>Perciformes</taxon>
        <taxon>Notothenioidei</taxon>
        <taxon>Nototheniidae</taxon>
        <taxon>Dissostichus</taxon>
    </lineage>
</organism>
<accession>A0A7J5Y0E2</accession>
<gene>
    <name evidence="1" type="ORF">F7725_024474</name>
</gene>
<dbReference type="EMBL" id="JAAKFY010000019">
    <property type="protein sequence ID" value="KAF3842523.1"/>
    <property type="molecule type" value="Genomic_DNA"/>
</dbReference>
<reference evidence="1 2" key="1">
    <citation type="submission" date="2020-03" db="EMBL/GenBank/DDBJ databases">
        <title>Dissostichus mawsoni Genome sequencing and assembly.</title>
        <authorList>
            <person name="Park H."/>
        </authorList>
    </citation>
    <scope>NUCLEOTIDE SEQUENCE [LARGE SCALE GENOMIC DNA]</scope>
    <source>
        <strain evidence="1">DM0001</strain>
        <tissue evidence="1">Muscle</tissue>
    </source>
</reference>